<gene>
    <name evidence="1" type="ORF">LHA26_16360</name>
</gene>
<dbReference type="RefSeq" id="WP_252166629.1">
    <property type="nucleotide sequence ID" value="NZ_CP084930.1"/>
</dbReference>
<sequence>MTTMPLFIAAARQLLTGGETAPELAILAGPSLRLEQFADLGRAARAADLDIVYLAFGSDLAAGPTGVQCVFPRGPMVHVRLNGALWAPEDDGVGAIVDRQGGRGFIRFDRDELAHSAGKVAKDPRPGLRRARARLQELARSAATEPATRDVVVLRP</sequence>
<protein>
    <recommendedName>
        <fullName evidence="3">Creatinase N-terminal domain-containing protein</fullName>
    </recommendedName>
</protein>
<keyword evidence="2" id="KW-1185">Reference proteome</keyword>
<dbReference type="Proteomes" id="UP001056937">
    <property type="component" value="Chromosome 1"/>
</dbReference>
<name>A0ABY4X7D0_9SPHN</name>
<accession>A0ABY4X7D0</accession>
<evidence type="ECO:0000313" key="2">
    <source>
        <dbReference type="Proteomes" id="UP001056937"/>
    </source>
</evidence>
<dbReference type="EMBL" id="CP084930">
    <property type="protein sequence ID" value="USI72820.1"/>
    <property type="molecule type" value="Genomic_DNA"/>
</dbReference>
<evidence type="ECO:0008006" key="3">
    <source>
        <dbReference type="Google" id="ProtNLM"/>
    </source>
</evidence>
<evidence type="ECO:0000313" key="1">
    <source>
        <dbReference type="EMBL" id="USI72820.1"/>
    </source>
</evidence>
<proteinExistence type="predicted"/>
<reference evidence="1" key="1">
    <citation type="journal article" date="2022" name="Toxins">
        <title>Genomic Analysis of Sphingopyxis sp. USTB-05 for Biodegrading Cyanobacterial Hepatotoxins.</title>
        <authorList>
            <person name="Liu C."/>
            <person name="Xu Q."/>
            <person name="Zhao Z."/>
            <person name="Zhang H."/>
            <person name="Liu X."/>
            <person name="Yin C."/>
            <person name="Liu Y."/>
            <person name="Yan H."/>
        </authorList>
    </citation>
    <scope>NUCLEOTIDE SEQUENCE</scope>
    <source>
        <strain evidence="1">NBD5</strain>
    </source>
</reference>
<organism evidence="1 2">
    <name type="scientific">Sphingomonas morindae</name>
    <dbReference type="NCBI Taxonomy" id="1541170"/>
    <lineage>
        <taxon>Bacteria</taxon>
        <taxon>Pseudomonadati</taxon>
        <taxon>Pseudomonadota</taxon>
        <taxon>Alphaproteobacteria</taxon>
        <taxon>Sphingomonadales</taxon>
        <taxon>Sphingomonadaceae</taxon>
        <taxon>Sphingomonas</taxon>
    </lineage>
</organism>